<dbReference type="Proteomes" id="UP001160390">
    <property type="component" value="Unassembled WGS sequence"/>
</dbReference>
<evidence type="ECO:0000313" key="2">
    <source>
        <dbReference type="Proteomes" id="UP001160390"/>
    </source>
</evidence>
<keyword evidence="2" id="KW-1185">Reference proteome</keyword>
<proteinExistence type="predicted"/>
<reference evidence="1" key="1">
    <citation type="submission" date="2023-01" db="EMBL/GenBank/DDBJ databases">
        <authorList>
            <person name="Piombo E."/>
        </authorList>
    </citation>
    <scope>NUCLEOTIDE SEQUENCE</scope>
</reference>
<protein>
    <submittedName>
        <fullName evidence="1">Uncharacterized protein</fullName>
    </submittedName>
</protein>
<organism evidence="1 2">
    <name type="scientific">Clonostachys chloroleuca</name>
    <dbReference type="NCBI Taxonomy" id="1926264"/>
    <lineage>
        <taxon>Eukaryota</taxon>
        <taxon>Fungi</taxon>
        <taxon>Dikarya</taxon>
        <taxon>Ascomycota</taxon>
        <taxon>Pezizomycotina</taxon>
        <taxon>Sordariomycetes</taxon>
        <taxon>Hypocreomycetidae</taxon>
        <taxon>Hypocreales</taxon>
        <taxon>Bionectriaceae</taxon>
        <taxon>Clonostachys</taxon>
    </lineage>
</organism>
<dbReference type="AlphaFoldDB" id="A0AA35M0Y3"/>
<sequence>MAPPAADVDTSRATTTVPVQAKLKTSRQSAIREPLKEFPEVQLTEILKDDTKIRDLAITGKLIGNMNAHWHHHEIV</sequence>
<gene>
    <name evidence="1" type="ORF">CCHLO57077_00016921</name>
</gene>
<accession>A0AA35M0Y3</accession>
<evidence type="ECO:0000313" key="1">
    <source>
        <dbReference type="EMBL" id="CAI6088477.1"/>
    </source>
</evidence>
<dbReference type="EMBL" id="CABFNP030000832">
    <property type="protein sequence ID" value="CAI6088477.1"/>
    <property type="molecule type" value="Genomic_DNA"/>
</dbReference>
<comment type="caution">
    <text evidence="1">The sequence shown here is derived from an EMBL/GenBank/DDBJ whole genome shotgun (WGS) entry which is preliminary data.</text>
</comment>
<name>A0AA35M0Y3_9HYPO</name>